<dbReference type="Gene3D" id="3.30.710.10">
    <property type="entry name" value="Potassium Channel Kv1.1, Chain A"/>
    <property type="match status" value="1"/>
</dbReference>
<dbReference type="HOGENOM" id="CLU_004253_11_4_1"/>
<dbReference type="SUPFAM" id="SSF54695">
    <property type="entry name" value="POZ domain"/>
    <property type="match status" value="1"/>
</dbReference>
<dbReference type="SMART" id="SM00225">
    <property type="entry name" value="BTB"/>
    <property type="match status" value="1"/>
</dbReference>
<name>F6R6Z5_CIOIN</name>
<reference evidence="3" key="1">
    <citation type="journal article" date="2002" name="Science">
        <title>The draft genome of Ciona intestinalis: insights into chordate and vertebrate origins.</title>
        <authorList>
            <person name="Dehal P."/>
            <person name="Satou Y."/>
            <person name="Campbell R.K."/>
            <person name="Chapman J."/>
            <person name="Degnan B."/>
            <person name="De Tomaso A."/>
            <person name="Davidson B."/>
            <person name="Di Gregorio A."/>
            <person name="Gelpke M."/>
            <person name="Goodstein D.M."/>
            <person name="Harafuji N."/>
            <person name="Hastings K.E."/>
            <person name="Ho I."/>
            <person name="Hotta K."/>
            <person name="Huang W."/>
            <person name="Kawashima T."/>
            <person name="Lemaire P."/>
            <person name="Martinez D."/>
            <person name="Meinertzhagen I.A."/>
            <person name="Necula S."/>
            <person name="Nonaka M."/>
            <person name="Putnam N."/>
            <person name="Rash S."/>
            <person name="Saiga H."/>
            <person name="Satake M."/>
            <person name="Terry A."/>
            <person name="Yamada L."/>
            <person name="Wang H.G."/>
            <person name="Awazu S."/>
            <person name="Azumi K."/>
            <person name="Boore J."/>
            <person name="Branno M."/>
            <person name="Chin-Bow S."/>
            <person name="DeSantis R."/>
            <person name="Doyle S."/>
            <person name="Francino P."/>
            <person name="Keys D.N."/>
            <person name="Haga S."/>
            <person name="Hayashi H."/>
            <person name="Hino K."/>
            <person name="Imai K.S."/>
            <person name="Inaba K."/>
            <person name="Kano S."/>
            <person name="Kobayashi K."/>
            <person name="Kobayashi M."/>
            <person name="Lee B.I."/>
            <person name="Makabe K.W."/>
            <person name="Manohar C."/>
            <person name="Matassi G."/>
            <person name="Medina M."/>
            <person name="Mochizuki Y."/>
            <person name="Mount S."/>
            <person name="Morishita T."/>
            <person name="Miura S."/>
            <person name="Nakayama A."/>
            <person name="Nishizaka S."/>
            <person name="Nomoto H."/>
            <person name="Ohta F."/>
            <person name="Oishi K."/>
            <person name="Rigoutsos I."/>
            <person name="Sano M."/>
            <person name="Sasaki A."/>
            <person name="Sasakura Y."/>
            <person name="Shoguchi E."/>
            <person name="Shin-i T."/>
            <person name="Spagnuolo A."/>
            <person name="Stainier D."/>
            <person name="Suzuki M.M."/>
            <person name="Tassy O."/>
            <person name="Takatori N."/>
            <person name="Tokuoka M."/>
            <person name="Yagi K."/>
            <person name="Yoshizaki F."/>
            <person name="Wada S."/>
            <person name="Zhang C."/>
            <person name="Hyatt P.D."/>
            <person name="Larimer F."/>
            <person name="Detter C."/>
            <person name="Doggett N."/>
            <person name="Glavina T."/>
            <person name="Hawkins T."/>
            <person name="Richardson P."/>
            <person name="Lucas S."/>
            <person name="Kohara Y."/>
            <person name="Levine M."/>
            <person name="Satoh N."/>
            <person name="Rokhsar D.S."/>
        </authorList>
    </citation>
    <scope>NUCLEOTIDE SEQUENCE [LARGE SCALE GENOMIC DNA]</scope>
</reference>
<dbReference type="Ensembl" id="ENSCINT00000020668.3">
    <property type="protein sequence ID" value="ENSCINP00000020668.3"/>
    <property type="gene ID" value="ENSCING00000014810.2"/>
</dbReference>
<accession>F6R6Z5</accession>
<dbReference type="InParanoid" id="F6R6Z5"/>
<dbReference type="Proteomes" id="UP000008144">
    <property type="component" value="Unassembled WGS sequence"/>
</dbReference>
<organism evidence="2 3">
    <name type="scientific">Ciona intestinalis</name>
    <name type="common">Transparent sea squirt</name>
    <name type="synonym">Ascidia intestinalis</name>
    <dbReference type="NCBI Taxonomy" id="7719"/>
    <lineage>
        <taxon>Eukaryota</taxon>
        <taxon>Metazoa</taxon>
        <taxon>Chordata</taxon>
        <taxon>Tunicata</taxon>
        <taxon>Ascidiacea</taxon>
        <taxon>Phlebobranchia</taxon>
        <taxon>Cionidae</taxon>
        <taxon>Ciona</taxon>
    </lineage>
</organism>
<dbReference type="AlphaFoldDB" id="F6R6Z5"/>
<feature type="domain" description="BTB" evidence="1">
    <location>
        <begin position="33"/>
        <end position="100"/>
    </location>
</feature>
<dbReference type="GeneTree" id="ENSGT00940000164156"/>
<protein>
    <recommendedName>
        <fullName evidence="1">BTB domain-containing protein</fullName>
    </recommendedName>
</protein>
<dbReference type="STRING" id="7719.ENSCINP00000020668"/>
<reference evidence="2" key="3">
    <citation type="submission" date="2025-09" db="UniProtKB">
        <authorList>
            <consortium name="Ensembl"/>
        </authorList>
    </citation>
    <scope>IDENTIFICATION</scope>
</reference>
<dbReference type="InterPro" id="IPR011333">
    <property type="entry name" value="SKP1/BTB/POZ_sf"/>
</dbReference>
<dbReference type="Pfam" id="PF00651">
    <property type="entry name" value="BTB"/>
    <property type="match status" value="1"/>
</dbReference>
<dbReference type="PANTHER" id="PTHR45632">
    <property type="entry name" value="LD33804P"/>
    <property type="match status" value="1"/>
</dbReference>
<evidence type="ECO:0000313" key="3">
    <source>
        <dbReference type="Proteomes" id="UP000008144"/>
    </source>
</evidence>
<dbReference type="InterPro" id="IPR000210">
    <property type="entry name" value="BTB/POZ_dom"/>
</dbReference>
<proteinExistence type="predicted"/>
<dbReference type="PROSITE" id="PS50097">
    <property type="entry name" value="BTB"/>
    <property type="match status" value="1"/>
</dbReference>
<evidence type="ECO:0000313" key="2">
    <source>
        <dbReference type="Ensembl" id="ENSCINP00000020668.3"/>
    </source>
</evidence>
<reference evidence="2" key="2">
    <citation type="submission" date="2025-08" db="UniProtKB">
        <authorList>
            <consortium name="Ensembl"/>
        </authorList>
    </citation>
    <scope>IDENTIFICATION</scope>
</reference>
<sequence length="117" mass="13626">MASKEETVIQYKSNHEGRVLTKLNRLRKVKMFTDVTFKLEDGEVSAHRNVLAAYSDYYEKMFTSGFKEGFNKDIEIKEIKASILDLLFTFIYLQVIDISDKTVCQLYEASDYLQFNG</sequence>
<evidence type="ECO:0000259" key="1">
    <source>
        <dbReference type="PROSITE" id="PS50097"/>
    </source>
</evidence>
<dbReference type="CDD" id="cd18186">
    <property type="entry name" value="BTB_POZ_ZBTB_KLHL-like"/>
    <property type="match status" value="1"/>
</dbReference>
<keyword evidence="3" id="KW-1185">Reference proteome</keyword>
<dbReference type="OMA" id="EMIDVEW"/>